<keyword evidence="1" id="KW-0378">Hydrolase</keyword>
<evidence type="ECO:0000256" key="1">
    <source>
        <dbReference type="ARBA" id="ARBA00022801"/>
    </source>
</evidence>
<sequence length="419" mass="46018">MKKQEIDKLALSTPFWVEAVLTVVRAQQNANLWWCHEQSQCTSQGSSESDPPVSLPLILLLHGFPELGYSWRRVLAPLSEARKGYHVVAPDLRGYGRTGQGNAPFHVLNIVEDICALVKALGHESVALLVGHDFGSPVAGHCVLAHPALFKSVVFMSAPFIGVERPQLEGTSHSHGDESAKDKPISTLVHAVATSLAALSPPRKHYTAYFSTQHANKDILGETQEDLYNFLGGYYHMKSGAWDGNATTHPLPSASIPSPTIEQIAHDLATLPEYYVMPLHEDMQQLISRHARQNPGFTWPQEDAEAGRVYASEFARTGFQGGLNCYRCALSPPPPERVDELIVLSGRRVTIPAAFISGARDWGVYQTPGAVDKMRQLCGMEDEDFVLIEGAGHWVQQEAPEQVITEISRFLAKAEEKAA</sequence>
<reference evidence="5" key="2">
    <citation type="submission" date="2015-01" db="EMBL/GenBank/DDBJ databases">
        <title>Evolutionary Origins and Diversification of the Mycorrhizal Mutualists.</title>
        <authorList>
            <consortium name="DOE Joint Genome Institute"/>
            <consortium name="Mycorrhizal Genomics Consortium"/>
            <person name="Kohler A."/>
            <person name="Kuo A."/>
            <person name="Nagy L.G."/>
            <person name="Floudas D."/>
            <person name="Copeland A."/>
            <person name="Barry K.W."/>
            <person name="Cichocki N."/>
            <person name="Veneault-Fourrey C."/>
            <person name="LaButti K."/>
            <person name="Lindquist E.A."/>
            <person name="Lipzen A."/>
            <person name="Lundell T."/>
            <person name="Morin E."/>
            <person name="Murat C."/>
            <person name="Riley R."/>
            <person name="Ohm R."/>
            <person name="Sun H."/>
            <person name="Tunlid A."/>
            <person name="Henrissat B."/>
            <person name="Grigoriev I.V."/>
            <person name="Hibbett D.S."/>
            <person name="Martin F."/>
        </authorList>
    </citation>
    <scope>NUCLEOTIDE SEQUENCE [LARGE SCALE GENOMIC DNA]</scope>
    <source>
        <strain evidence="5">ATCC 200175</strain>
    </source>
</reference>
<dbReference type="Proteomes" id="UP000053647">
    <property type="component" value="Unassembled WGS sequence"/>
</dbReference>
<dbReference type="AlphaFoldDB" id="A0A0C9SY14"/>
<dbReference type="InterPro" id="IPR000639">
    <property type="entry name" value="Epox_hydrolase-like"/>
</dbReference>
<dbReference type="HOGENOM" id="CLU_020336_7_4_1"/>
<name>A0A0C9SY14_PAXIN</name>
<dbReference type="OrthoDB" id="6431331at2759"/>
<dbReference type="PANTHER" id="PTHR43329">
    <property type="entry name" value="EPOXIDE HYDROLASE"/>
    <property type="match status" value="1"/>
</dbReference>
<proteinExistence type="inferred from homology"/>
<dbReference type="EMBL" id="KN819341">
    <property type="protein sequence ID" value="KIJ14724.1"/>
    <property type="molecule type" value="Genomic_DNA"/>
</dbReference>
<evidence type="ECO:0000313" key="5">
    <source>
        <dbReference type="Proteomes" id="UP000053647"/>
    </source>
</evidence>
<feature type="domain" description="AB hydrolase-1" evidence="3">
    <location>
        <begin position="56"/>
        <end position="161"/>
    </location>
</feature>
<dbReference type="InterPro" id="IPR029058">
    <property type="entry name" value="AB_hydrolase_fold"/>
</dbReference>
<dbReference type="SUPFAM" id="SSF53474">
    <property type="entry name" value="alpha/beta-Hydrolases"/>
    <property type="match status" value="1"/>
</dbReference>
<evidence type="ECO:0000256" key="2">
    <source>
        <dbReference type="ARBA" id="ARBA00038334"/>
    </source>
</evidence>
<evidence type="ECO:0000313" key="4">
    <source>
        <dbReference type="EMBL" id="KIJ14724.1"/>
    </source>
</evidence>
<reference evidence="4 5" key="1">
    <citation type="submission" date="2014-06" db="EMBL/GenBank/DDBJ databases">
        <authorList>
            <consortium name="DOE Joint Genome Institute"/>
            <person name="Kuo A."/>
            <person name="Kohler A."/>
            <person name="Nagy L.G."/>
            <person name="Floudas D."/>
            <person name="Copeland A."/>
            <person name="Barry K.W."/>
            <person name="Cichocki N."/>
            <person name="Veneault-Fourrey C."/>
            <person name="LaButti K."/>
            <person name="Lindquist E.A."/>
            <person name="Lipzen A."/>
            <person name="Lundell T."/>
            <person name="Morin E."/>
            <person name="Murat C."/>
            <person name="Sun H."/>
            <person name="Tunlid A."/>
            <person name="Henrissat B."/>
            <person name="Grigoriev I.V."/>
            <person name="Hibbett D.S."/>
            <person name="Martin F."/>
            <person name="Nordberg H.P."/>
            <person name="Cantor M.N."/>
            <person name="Hua S.X."/>
        </authorList>
    </citation>
    <scope>NUCLEOTIDE SEQUENCE [LARGE SCALE GENOMIC DNA]</scope>
    <source>
        <strain evidence="4 5">ATCC 200175</strain>
    </source>
</reference>
<evidence type="ECO:0000259" key="3">
    <source>
        <dbReference type="Pfam" id="PF00561"/>
    </source>
</evidence>
<comment type="similarity">
    <text evidence="2">Belongs to the AB hydrolase superfamily. Epoxide hydrolase family.</text>
</comment>
<dbReference type="Pfam" id="PF00561">
    <property type="entry name" value="Abhydrolase_1"/>
    <property type="match status" value="1"/>
</dbReference>
<dbReference type="GO" id="GO:0016787">
    <property type="term" value="F:hydrolase activity"/>
    <property type="evidence" value="ECO:0007669"/>
    <property type="project" value="UniProtKB-KW"/>
</dbReference>
<organism evidence="4 5">
    <name type="scientific">Paxillus involutus ATCC 200175</name>
    <dbReference type="NCBI Taxonomy" id="664439"/>
    <lineage>
        <taxon>Eukaryota</taxon>
        <taxon>Fungi</taxon>
        <taxon>Dikarya</taxon>
        <taxon>Basidiomycota</taxon>
        <taxon>Agaricomycotina</taxon>
        <taxon>Agaricomycetes</taxon>
        <taxon>Agaricomycetidae</taxon>
        <taxon>Boletales</taxon>
        <taxon>Paxilineae</taxon>
        <taxon>Paxillaceae</taxon>
        <taxon>Paxillus</taxon>
    </lineage>
</organism>
<keyword evidence="5" id="KW-1185">Reference proteome</keyword>
<dbReference type="PRINTS" id="PR00412">
    <property type="entry name" value="EPOXHYDRLASE"/>
</dbReference>
<accession>A0A0C9SY14</accession>
<dbReference type="Gene3D" id="3.40.50.1820">
    <property type="entry name" value="alpha/beta hydrolase"/>
    <property type="match status" value="1"/>
</dbReference>
<protein>
    <recommendedName>
        <fullName evidence="3">AB hydrolase-1 domain-containing protein</fullName>
    </recommendedName>
</protein>
<gene>
    <name evidence="4" type="ORF">PAXINDRAFT_163281</name>
</gene>
<dbReference type="InterPro" id="IPR000073">
    <property type="entry name" value="AB_hydrolase_1"/>
</dbReference>